<organism evidence="1">
    <name type="scientific">marine sediment metagenome</name>
    <dbReference type="NCBI Taxonomy" id="412755"/>
    <lineage>
        <taxon>unclassified sequences</taxon>
        <taxon>metagenomes</taxon>
        <taxon>ecological metagenomes</taxon>
    </lineage>
</organism>
<sequence length="30" mass="3720">VLARDKRTPESERFSKKLMSYFNKHRRLPE</sequence>
<evidence type="ECO:0000313" key="1">
    <source>
        <dbReference type="EMBL" id="KKN02477.1"/>
    </source>
</evidence>
<dbReference type="AlphaFoldDB" id="A0A0F9MSW4"/>
<accession>A0A0F9MSW4</accession>
<protein>
    <submittedName>
        <fullName evidence="1">Uncharacterized protein</fullName>
    </submittedName>
</protein>
<name>A0A0F9MSW4_9ZZZZ</name>
<reference evidence="1" key="1">
    <citation type="journal article" date="2015" name="Nature">
        <title>Complex archaea that bridge the gap between prokaryotes and eukaryotes.</title>
        <authorList>
            <person name="Spang A."/>
            <person name="Saw J.H."/>
            <person name="Jorgensen S.L."/>
            <person name="Zaremba-Niedzwiedzka K."/>
            <person name="Martijn J."/>
            <person name="Lind A.E."/>
            <person name="van Eijk R."/>
            <person name="Schleper C."/>
            <person name="Guy L."/>
            <person name="Ettema T.J."/>
        </authorList>
    </citation>
    <scope>NUCLEOTIDE SEQUENCE</scope>
</reference>
<dbReference type="EMBL" id="LAZR01005145">
    <property type="protein sequence ID" value="KKN02477.1"/>
    <property type="molecule type" value="Genomic_DNA"/>
</dbReference>
<proteinExistence type="predicted"/>
<feature type="non-terminal residue" evidence="1">
    <location>
        <position position="1"/>
    </location>
</feature>
<comment type="caution">
    <text evidence="1">The sequence shown here is derived from an EMBL/GenBank/DDBJ whole genome shotgun (WGS) entry which is preliminary data.</text>
</comment>
<gene>
    <name evidence="1" type="ORF">LCGC14_1117540</name>
</gene>